<reference evidence="2 3" key="1">
    <citation type="submission" date="2020-08" db="EMBL/GenBank/DDBJ databases">
        <title>Sequencing the genomes of 1000 actinobacteria strains.</title>
        <authorList>
            <person name="Klenk H.-P."/>
        </authorList>
    </citation>
    <scope>NUCLEOTIDE SEQUENCE [LARGE SCALE GENOMIC DNA]</scope>
    <source>
        <strain evidence="2 3">DSM 28796</strain>
    </source>
</reference>
<feature type="transmembrane region" description="Helical" evidence="1">
    <location>
        <begin position="116"/>
        <end position="138"/>
    </location>
</feature>
<evidence type="ECO:0000313" key="3">
    <source>
        <dbReference type="Proteomes" id="UP000588158"/>
    </source>
</evidence>
<accession>A0A841A7H6</accession>
<keyword evidence="1" id="KW-0472">Membrane</keyword>
<sequence>MLVLGLLPVLPGLIALLTARRLAVPATLLTAVAVLLAALPVGNGLAAQLRGIAYVRARNDLPELEPLLRQPYAGAVLGLVLLLALVITLLSGMLSRHVGSGRGMPASMPDRLRGDDVPRIAAMALMLLVIALAGSGMVQRTMQATAYLGTGWTYTVSYDPQRDVPAWLFEVGGALQDLCMVLLTALLLGLLLLARGVGRRPLLAVAALGEVTVLALTILIAPRLLAPLGWKTPDDFIPSEGSLVLLALLLTIPLTLLALVWPRRTARLR</sequence>
<feature type="transmembrane region" description="Helical" evidence="1">
    <location>
        <begin position="174"/>
        <end position="194"/>
    </location>
</feature>
<proteinExistence type="predicted"/>
<keyword evidence="1" id="KW-1133">Transmembrane helix</keyword>
<evidence type="ECO:0000256" key="1">
    <source>
        <dbReference type="SAM" id="Phobius"/>
    </source>
</evidence>
<evidence type="ECO:0000313" key="2">
    <source>
        <dbReference type="EMBL" id="MBB5830806.1"/>
    </source>
</evidence>
<dbReference type="EMBL" id="JACHLZ010000001">
    <property type="protein sequence ID" value="MBB5830806.1"/>
    <property type="molecule type" value="Genomic_DNA"/>
</dbReference>
<feature type="transmembrane region" description="Helical" evidence="1">
    <location>
        <begin position="201"/>
        <end position="221"/>
    </location>
</feature>
<name>A0A841A7H6_9MICO</name>
<comment type="caution">
    <text evidence="2">The sequence shown here is derived from an EMBL/GenBank/DDBJ whole genome shotgun (WGS) entry which is preliminary data.</text>
</comment>
<protein>
    <submittedName>
        <fullName evidence="2">Uncharacterized protein</fullName>
    </submittedName>
</protein>
<feature type="transmembrane region" description="Helical" evidence="1">
    <location>
        <begin position="72"/>
        <end position="95"/>
    </location>
</feature>
<dbReference type="RefSeq" id="WP_184324372.1">
    <property type="nucleotide sequence ID" value="NZ_JACHLZ010000001.1"/>
</dbReference>
<gene>
    <name evidence="2" type="ORF">HNR70_000619</name>
</gene>
<dbReference type="AlphaFoldDB" id="A0A841A7H6"/>
<feature type="transmembrane region" description="Helical" evidence="1">
    <location>
        <begin position="241"/>
        <end position="261"/>
    </location>
</feature>
<dbReference type="Proteomes" id="UP000588158">
    <property type="component" value="Unassembled WGS sequence"/>
</dbReference>
<keyword evidence="1" id="KW-0812">Transmembrane</keyword>
<organism evidence="2 3">
    <name type="scientific">Brachybacterium aquaticum</name>
    <dbReference type="NCBI Taxonomy" id="1432564"/>
    <lineage>
        <taxon>Bacteria</taxon>
        <taxon>Bacillati</taxon>
        <taxon>Actinomycetota</taxon>
        <taxon>Actinomycetes</taxon>
        <taxon>Micrococcales</taxon>
        <taxon>Dermabacteraceae</taxon>
        <taxon>Brachybacterium</taxon>
    </lineage>
</organism>
<keyword evidence="3" id="KW-1185">Reference proteome</keyword>